<evidence type="ECO:0000256" key="3">
    <source>
        <dbReference type="ARBA" id="ARBA00022833"/>
    </source>
</evidence>
<dbReference type="Pfam" id="PF01258">
    <property type="entry name" value="zf-dskA_traR"/>
    <property type="match status" value="1"/>
</dbReference>
<evidence type="ECO:0000259" key="6">
    <source>
        <dbReference type="Pfam" id="PF01258"/>
    </source>
</evidence>
<keyword evidence="3" id="KW-0862">Zinc</keyword>
<reference evidence="8" key="1">
    <citation type="journal article" date="2019" name="Int. J. Syst. Evol. Microbiol.">
        <title>The Global Catalogue of Microorganisms (GCM) 10K type strain sequencing project: providing services to taxonomists for standard genome sequencing and annotation.</title>
        <authorList>
            <consortium name="The Broad Institute Genomics Platform"/>
            <consortium name="The Broad Institute Genome Sequencing Center for Infectious Disease"/>
            <person name="Wu L."/>
            <person name="Ma J."/>
        </authorList>
    </citation>
    <scope>NUCLEOTIDE SEQUENCE [LARGE SCALE GENOMIC DNA]</scope>
    <source>
        <strain evidence="8">JCM 18657</strain>
    </source>
</reference>
<dbReference type="RefSeq" id="WP_138787735.1">
    <property type="nucleotide sequence ID" value="NZ_JBHTGQ010000002.1"/>
</dbReference>
<keyword evidence="1" id="KW-0479">Metal-binding</keyword>
<protein>
    <submittedName>
        <fullName evidence="7">TraR/DksA C4-type zinc finger protein</fullName>
    </submittedName>
</protein>
<gene>
    <name evidence="7" type="ORF">ACFQWB_01865</name>
</gene>
<proteinExistence type="predicted"/>
<keyword evidence="8" id="KW-1185">Reference proteome</keyword>
<dbReference type="Proteomes" id="UP001596528">
    <property type="component" value="Unassembled WGS sequence"/>
</dbReference>
<sequence>MNGLTEHQLSALRAKLEADLREWDGVLQSSDGFGLQASLRESVGDLSAYDNHPADAATESYERGKDSALREHFRLLRQDASEALARMDRGEYGICAVCGRAIPYERLEANPAAAYCVEHNPAQRHSERRPAEESFLERPFGRTSMDDRDGQNGFDGEDAWQIVEAWGNSDSPAMAESPDTFDYDSGSATEGDEPDGYVETLESFLATDIYGKHTHVVRNRAYREYLEHGEGEGLLILDADDADPYP</sequence>
<evidence type="ECO:0000256" key="2">
    <source>
        <dbReference type="ARBA" id="ARBA00022771"/>
    </source>
</evidence>
<dbReference type="Gene3D" id="1.20.120.910">
    <property type="entry name" value="DksA, coiled-coil domain"/>
    <property type="match status" value="1"/>
</dbReference>
<organism evidence="7 8">
    <name type="scientific">Paenibacillus thermoaerophilus</name>
    <dbReference type="NCBI Taxonomy" id="1215385"/>
    <lineage>
        <taxon>Bacteria</taxon>
        <taxon>Bacillati</taxon>
        <taxon>Bacillota</taxon>
        <taxon>Bacilli</taxon>
        <taxon>Bacillales</taxon>
        <taxon>Paenibacillaceae</taxon>
        <taxon>Paenibacillus</taxon>
    </lineage>
</organism>
<dbReference type="PROSITE" id="PS51128">
    <property type="entry name" value="ZF_DKSA_2"/>
    <property type="match status" value="1"/>
</dbReference>
<evidence type="ECO:0000313" key="8">
    <source>
        <dbReference type="Proteomes" id="UP001596528"/>
    </source>
</evidence>
<dbReference type="SUPFAM" id="SSF57716">
    <property type="entry name" value="Glucocorticoid receptor-like (DNA-binding domain)"/>
    <property type="match status" value="1"/>
</dbReference>
<evidence type="ECO:0000256" key="5">
    <source>
        <dbReference type="SAM" id="MobiDB-lite"/>
    </source>
</evidence>
<accession>A0ABW2V368</accession>
<dbReference type="InterPro" id="IPR000962">
    <property type="entry name" value="Znf_DskA_TraR"/>
</dbReference>
<evidence type="ECO:0000256" key="1">
    <source>
        <dbReference type="ARBA" id="ARBA00022723"/>
    </source>
</evidence>
<evidence type="ECO:0000256" key="4">
    <source>
        <dbReference type="PROSITE-ProRule" id="PRU00510"/>
    </source>
</evidence>
<dbReference type="InterPro" id="IPR037187">
    <property type="entry name" value="DnaK_N"/>
</dbReference>
<feature type="zinc finger region" description="dksA C4-type" evidence="4">
    <location>
        <begin position="95"/>
        <end position="119"/>
    </location>
</feature>
<feature type="domain" description="Zinc finger DksA/TraR C4-type" evidence="6">
    <location>
        <begin position="90"/>
        <end position="118"/>
    </location>
</feature>
<dbReference type="PANTHER" id="PTHR33823">
    <property type="entry name" value="RNA POLYMERASE-BINDING TRANSCRIPTION FACTOR DKSA-RELATED"/>
    <property type="match status" value="1"/>
</dbReference>
<comment type="caution">
    <text evidence="7">The sequence shown here is derived from an EMBL/GenBank/DDBJ whole genome shotgun (WGS) entry which is preliminary data.</text>
</comment>
<dbReference type="EMBL" id="JBHTGQ010000002">
    <property type="protein sequence ID" value="MFC7748693.1"/>
    <property type="molecule type" value="Genomic_DNA"/>
</dbReference>
<dbReference type="SUPFAM" id="SSF109635">
    <property type="entry name" value="DnaK suppressor protein DksA, alpha-hairpin domain"/>
    <property type="match status" value="1"/>
</dbReference>
<keyword evidence="2" id="KW-0863">Zinc-finger</keyword>
<dbReference type="PANTHER" id="PTHR33823:SF4">
    <property type="entry name" value="GENERAL STRESS PROTEIN 16O"/>
    <property type="match status" value="1"/>
</dbReference>
<dbReference type="NCBIfam" id="TIGR02890">
    <property type="entry name" value="bacill_yteA"/>
    <property type="match status" value="1"/>
</dbReference>
<name>A0ABW2V368_9BACL</name>
<evidence type="ECO:0000313" key="7">
    <source>
        <dbReference type="EMBL" id="MFC7748693.1"/>
    </source>
</evidence>
<feature type="region of interest" description="Disordered" evidence="5">
    <location>
        <begin position="169"/>
        <end position="195"/>
    </location>
</feature>
<dbReference type="InterPro" id="IPR014240">
    <property type="entry name" value="YteA"/>
</dbReference>